<evidence type="ECO:0000259" key="5">
    <source>
        <dbReference type="PROSITE" id="PS50089"/>
    </source>
</evidence>
<feature type="region of interest" description="Disordered" evidence="4">
    <location>
        <begin position="181"/>
        <end position="240"/>
    </location>
</feature>
<sequence length="489" mass="52583">MQAPDPLAHLACSSCRTPLSSSTASSSLNLDSLASLAPCGHILCSACTVPATGAHAAGVPPSCPVCGTPGLVPRDQATPDVLDCFRPLPDLAQELGTAAGWQTTHLAEQLDYFKHKCAQQKDVLARVGNELNKVKALKQQVAQLNADNADLRNQLSTLARQNSYRQNQPLEQTQHTQHEYRFAGLPPDPSQSRKRRLIDSPDRLVLPVRPATHASTRPRPPSRSSGSGSSGHPTHLTLGPARLSLTPAQSLQTMATSLNVVEEVDERVGQGSLRDRIAKFAYDPSRAAAARTAANTPRPASHALDRQPIASTQHDQAPFAALQHPNSQQYDQYDTSYRDEPRQQEPSFETDAQLMPPPPPPRRRHDSQHHQQQPSSQQRDAFVPPASLARQQPTPSRQHAGTPRPRFESTHASAAAPSPARFVPANIAPHPPSHRPLSTPFDSSTTYTTAHRPLRPASAMLHDERGGGGGGAGASGASWTGASAGWSRR</sequence>
<protein>
    <recommendedName>
        <fullName evidence="5">RING-type domain-containing protein</fullName>
    </recommendedName>
</protein>
<reference evidence="6 7" key="1">
    <citation type="journal article" date="2015" name="Front. Microbiol.">
        <title>Genome sequence of the plant growth promoting endophytic yeast Rhodotorula graminis WP1.</title>
        <authorList>
            <person name="Firrincieli A."/>
            <person name="Otillar R."/>
            <person name="Salamov A."/>
            <person name="Schmutz J."/>
            <person name="Khan Z."/>
            <person name="Redman R.S."/>
            <person name="Fleck N.D."/>
            <person name="Lindquist E."/>
            <person name="Grigoriev I.V."/>
            <person name="Doty S.L."/>
        </authorList>
    </citation>
    <scope>NUCLEOTIDE SEQUENCE [LARGE SCALE GENOMIC DNA]</scope>
    <source>
        <strain evidence="6 7">WP1</strain>
    </source>
</reference>
<feature type="compositionally biased region" description="Low complexity" evidence="4">
    <location>
        <begin position="212"/>
        <end position="235"/>
    </location>
</feature>
<dbReference type="GO" id="GO:0008270">
    <property type="term" value="F:zinc ion binding"/>
    <property type="evidence" value="ECO:0007669"/>
    <property type="project" value="UniProtKB-KW"/>
</dbReference>
<dbReference type="Proteomes" id="UP000053890">
    <property type="component" value="Unassembled WGS sequence"/>
</dbReference>
<feature type="coiled-coil region" evidence="3">
    <location>
        <begin position="127"/>
        <end position="161"/>
    </location>
</feature>
<dbReference type="GO" id="GO:0016925">
    <property type="term" value="P:protein sumoylation"/>
    <property type="evidence" value="ECO:0007669"/>
    <property type="project" value="TreeGrafter"/>
</dbReference>
<evidence type="ECO:0000256" key="3">
    <source>
        <dbReference type="SAM" id="Coils"/>
    </source>
</evidence>
<dbReference type="AlphaFoldDB" id="A0A194S6A7"/>
<dbReference type="PANTHER" id="PTHR22663:SF17">
    <property type="entry name" value="RING FINGER PROTEIN NARYA-RELATED"/>
    <property type="match status" value="1"/>
</dbReference>
<evidence type="ECO:0000256" key="4">
    <source>
        <dbReference type="SAM" id="MobiDB-lite"/>
    </source>
</evidence>
<dbReference type="EMBL" id="KQ474077">
    <property type="protein sequence ID" value="KPV76079.1"/>
    <property type="molecule type" value="Genomic_DNA"/>
</dbReference>
<feature type="compositionally biased region" description="Polar residues" evidence="4">
    <location>
        <begin position="389"/>
        <end position="399"/>
    </location>
</feature>
<dbReference type="CDD" id="cd16449">
    <property type="entry name" value="RING-HC"/>
    <property type="match status" value="1"/>
</dbReference>
<keyword evidence="7" id="KW-1185">Reference proteome</keyword>
<dbReference type="GO" id="GO:0007131">
    <property type="term" value="P:reciprocal meiotic recombination"/>
    <property type="evidence" value="ECO:0007669"/>
    <property type="project" value="InterPro"/>
</dbReference>
<feature type="compositionally biased region" description="Low complexity" evidence="4">
    <location>
        <begin position="370"/>
        <end position="380"/>
    </location>
</feature>
<feature type="compositionally biased region" description="Polar residues" evidence="4">
    <location>
        <begin position="440"/>
        <end position="449"/>
    </location>
</feature>
<proteinExistence type="predicted"/>
<name>A0A194S6A7_RHOGW</name>
<dbReference type="InterPro" id="IPR042123">
    <property type="entry name" value="Zip3/RNF212-like"/>
</dbReference>
<dbReference type="InterPro" id="IPR001841">
    <property type="entry name" value="Znf_RING"/>
</dbReference>
<evidence type="ECO:0000256" key="1">
    <source>
        <dbReference type="ARBA" id="ARBA00023254"/>
    </source>
</evidence>
<dbReference type="GO" id="GO:0019789">
    <property type="term" value="F:SUMO transferase activity"/>
    <property type="evidence" value="ECO:0007669"/>
    <property type="project" value="InterPro"/>
</dbReference>
<gene>
    <name evidence="6" type="ORF">RHOBADRAFT_43517</name>
</gene>
<keyword evidence="2" id="KW-0863">Zinc-finger</keyword>
<keyword evidence="3" id="KW-0175">Coiled coil</keyword>
<dbReference type="GO" id="GO:0000795">
    <property type="term" value="C:synaptonemal complex"/>
    <property type="evidence" value="ECO:0007669"/>
    <property type="project" value="InterPro"/>
</dbReference>
<keyword evidence="2" id="KW-0479">Metal-binding</keyword>
<dbReference type="GeneID" id="28974683"/>
<dbReference type="STRING" id="578459.A0A194S6A7"/>
<dbReference type="PANTHER" id="PTHR22663">
    <property type="entry name" value="RING FINGER PROTEIN NARYA-RELATED"/>
    <property type="match status" value="1"/>
</dbReference>
<accession>A0A194S6A7</accession>
<organism evidence="6 7">
    <name type="scientific">Rhodotorula graminis (strain WP1)</name>
    <dbReference type="NCBI Taxonomy" id="578459"/>
    <lineage>
        <taxon>Eukaryota</taxon>
        <taxon>Fungi</taxon>
        <taxon>Dikarya</taxon>
        <taxon>Basidiomycota</taxon>
        <taxon>Pucciniomycotina</taxon>
        <taxon>Microbotryomycetes</taxon>
        <taxon>Sporidiobolales</taxon>
        <taxon>Sporidiobolaceae</taxon>
        <taxon>Rhodotorula</taxon>
    </lineage>
</organism>
<dbReference type="SUPFAM" id="SSF57850">
    <property type="entry name" value="RING/U-box"/>
    <property type="match status" value="1"/>
</dbReference>
<feature type="compositionally biased region" description="Low complexity" evidence="4">
    <location>
        <begin position="475"/>
        <end position="489"/>
    </location>
</feature>
<keyword evidence="1" id="KW-0469">Meiosis</keyword>
<feature type="domain" description="RING-type" evidence="5">
    <location>
        <begin position="12"/>
        <end position="66"/>
    </location>
</feature>
<dbReference type="PROSITE" id="PS50089">
    <property type="entry name" value="ZF_RING_2"/>
    <property type="match status" value="1"/>
</dbReference>
<dbReference type="GO" id="GO:0007129">
    <property type="term" value="P:homologous chromosome pairing at meiosis"/>
    <property type="evidence" value="ECO:0007669"/>
    <property type="project" value="TreeGrafter"/>
</dbReference>
<evidence type="ECO:0000313" key="7">
    <source>
        <dbReference type="Proteomes" id="UP000053890"/>
    </source>
</evidence>
<dbReference type="OMA" id="PAMINAQ"/>
<feature type="region of interest" description="Disordered" evidence="4">
    <location>
        <begin position="321"/>
        <end position="489"/>
    </location>
</feature>
<evidence type="ECO:0000313" key="6">
    <source>
        <dbReference type="EMBL" id="KPV76079.1"/>
    </source>
</evidence>
<evidence type="ECO:0000256" key="2">
    <source>
        <dbReference type="PROSITE-ProRule" id="PRU00175"/>
    </source>
</evidence>
<dbReference type="OrthoDB" id="2535391at2759"/>
<dbReference type="RefSeq" id="XP_018272128.1">
    <property type="nucleotide sequence ID" value="XM_018414235.1"/>
</dbReference>
<feature type="compositionally biased region" description="Polar residues" evidence="4">
    <location>
        <begin position="324"/>
        <end position="335"/>
    </location>
</feature>
<keyword evidence="2" id="KW-0862">Zinc</keyword>